<sequence>MDNNYSLIRILNQEMIELCCFNNNYSCNCIYHYPICFTVHFSSVYRMFVLLSIFSGTDLLSTQHKLYLGKEIFKAHLSIKLEQNYIQE</sequence>
<dbReference type="RefSeq" id="YP_009398219.1">
    <property type="nucleotide sequence ID" value="NC_035291.1"/>
</dbReference>
<protein>
    <submittedName>
        <fullName evidence="1">Uncharacterized protein</fullName>
    </submittedName>
</protein>
<dbReference type="AlphaFoldDB" id="A0A1Z1MNP8"/>
<proteinExistence type="predicted"/>
<reference evidence="1" key="1">
    <citation type="journal article" date="2017" name="J. Phycol.">
        <title>Analysis of chloroplast genomes and a supermatrix inform reclassification of the Rhodomelaceae (Rhodophyta).</title>
        <authorList>
            <person name="Diaz-Tapia P."/>
            <person name="Maggs C.A."/>
            <person name="West J.A."/>
            <person name="Verbruggen H."/>
        </authorList>
    </citation>
    <scope>NUCLEOTIDE SEQUENCE</scope>
    <source>
        <strain evidence="1">PD1388</strain>
    </source>
</reference>
<keyword evidence="1" id="KW-0934">Plastid</keyword>
<organism evidence="1">
    <name type="scientific">Thaumatella adunca</name>
    <dbReference type="NCBI Taxonomy" id="2006976"/>
    <lineage>
        <taxon>Eukaryota</taxon>
        <taxon>Rhodophyta</taxon>
        <taxon>Florideophyceae</taxon>
        <taxon>Rhodymeniophycidae</taxon>
        <taxon>Ceramiales</taxon>
        <taxon>Rhodomelaceae</taxon>
        <taxon>Thaumatella</taxon>
    </lineage>
</organism>
<evidence type="ECO:0000313" key="1">
    <source>
        <dbReference type="EMBL" id="ARW67405.1"/>
    </source>
</evidence>
<name>A0A1Z1MNP8_9FLOR</name>
<gene>
    <name evidence="1" type="primary">ConsOrf2</name>
</gene>
<geneLocation type="chloroplast" evidence="1"/>
<keyword evidence="1" id="KW-0150">Chloroplast</keyword>
<accession>A0A1Z1MNP8</accession>
<dbReference type="EMBL" id="MF101447">
    <property type="protein sequence ID" value="ARW67405.1"/>
    <property type="molecule type" value="Genomic_DNA"/>
</dbReference>
<dbReference type="GeneID" id="33360713"/>